<evidence type="ECO:0000313" key="11">
    <source>
        <dbReference type="EMBL" id="RXR28843.1"/>
    </source>
</evidence>
<dbReference type="SUPFAM" id="SSF160240">
    <property type="entry name" value="Cation efflux protein cytoplasmic domain-like"/>
    <property type="match status" value="1"/>
</dbReference>
<dbReference type="GO" id="GO:0015341">
    <property type="term" value="F:zinc efflux antiporter activity"/>
    <property type="evidence" value="ECO:0007669"/>
    <property type="project" value="TreeGrafter"/>
</dbReference>
<dbReference type="InterPro" id="IPR027470">
    <property type="entry name" value="Cation_efflux_CTD"/>
</dbReference>
<dbReference type="Proteomes" id="UP000290958">
    <property type="component" value="Unassembled WGS sequence"/>
</dbReference>
<dbReference type="NCBIfam" id="TIGR01297">
    <property type="entry name" value="CDF"/>
    <property type="match status" value="1"/>
</dbReference>
<protein>
    <submittedName>
        <fullName evidence="11">Cation diffusion facilitator family transporter</fullName>
    </submittedName>
</protein>
<dbReference type="InterPro" id="IPR036837">
    <property type="entry name" value="Cation_efflux_CTD_sf"/>
</dbReference>
<dbReference type="PANTHER" id="PTHR43840">
    <property type="entry name" value="MITOCHONDRIAL METAL TRANSPORTER 1-RELATED"/>
    <property type="match status" value="1"/>
</dbReference>
<dbReference type="SUPFAM" id="SSF161111">
    <property type="entry name" value="Cation efflux protein transmembrane domain-like"/>
    <property type="match status" value="1"/>
</dbReference>
<reference evidence="12" key="1">
    <citation type="submission" date="2019-01" db="EMBL/GenBank/DDBJ databases">
        <title>Cytophagaceae bacterium strain CAR-16.</title>
        <authorList>
            <person name="Chen W.-M."/>
        </authorList>
    </citation>
    <scope>NUCLEOTIDE SEQUENCE [LARGE SCALE GENOMIC DNA]</scope>
    <source>
        <strain evidence="12">CHR27</strain>
    </source>
</reference>
<evidence type="ECO:0000256" key="3">
    <source>
        <dbReference type="ARBA" id="ARBA00022448"/>
    </source>
</evidence>
<dbReference type="AlphaFoldDB" id="A0A4Q1KGL2"/>
<dbReference type="Gene3D" id="1.20.1510.10">
    <property type="entry name" value="Cation efflux protein transmembrane domain"/>
    <property type="match status" value="1"/>
</dbReference>
<dbReference type="Gene3D" id="3.30.70.1350">
    <property type="entry name" value="Cation efflux protein, cytoplasmic domain"/>
    <property type="match status" value="1"/>
</dbReference>
<evidence type="ECO:0000256" key="4">
    <source>
        <dbReference type="ARBA" id="ARBA00022475"/>
    </source>
</evidence>
<feature type="domain" description="Cation efflux protein transmembrane" evidence="9">
    <location>
        <begin position="8"/>
        <end position="202"/>
    </location>
</feature>
<feature type="transmembrane region" description="Helical" evidence="8">
    <location>
        <begin position="74"/>
        <end position="93"/>
    </location>
</feature>
<feature type="transmembrane region" description="Helical" evidence="8">
    <location>
        <begin position="32"/>
        <end position="54"/>
    </location>
</feature>
<comment type="similarity">
    <text evidence="2">Belongs to the cation diffusion facilitator (CDF) transporter (TC 2.A.4) family.</text>
</comment>
<accession>A0A4Q1KGL2</accession>
<dbReference type="InterPro" id="IPR002524">
    <property type="entry name" value="Cation_efflux"/>
</dbReference>
<comment type="subcellular location">
    <subcellularLocation>
        <location evidence="1">Membrane</location>
        <topology evidence="1">Multi-pass membrane protein</topology>
    </subcellularLocation>
</comment>
<dbReference type="GO" id="GO:0015093">
    <property type="term" value="F:ferrous iron transmembrane transporter activity"/>
    <property type="evidence" value="ECO:0007669"/>
    <property type="project" value="TreeGrafter"/>
</dbReference>
<comment type="caution">
    <text evidence="11">The sequence shown here is derived from an EMBL/GenBank/DDBJ whole genome shotgun (WGS) entry which is preliminary data.</text>
</comment>
<keyword evidence="5 8" id="KW-0812">Transmembrane</keyword>
<evidence type="ECO:0000259" key="10">
    <source>
        <dbReference type="Pfam" id="PF16916"/>
    </source>
</evidence>
<dbReference type="GO" id="GO:0006882">
    <property type="term" value="P:intracellular zinc ion homeostasis"/>
    <property type="evidence" value="ECO:0007669"/>
    <property type="project" value="TreeGrafter"/>
</dbReference>
<dbReference type="EMBL" id="SBKP01000007">
    <property type="protein sequence ID" value="RXR28843.1"/>
    <property type="molecule type" value="Genomic_DNA"/>
</dbReference>
<name>A0A4Q1KGL2_9SPHN</name>
<feature type="domain" description="Cation efflux protein cytoplasmic" evidence="10">
    <location>
        <begin position="209"/>
        <end position="283"/>
    </location>
</feature>
<evidence type="ECO:0000256" key="6">
    <source>
        <dbReference type="ARBA" id="ARBA00022989"/>
    </source>
</evidence>
<evidence type="ECO:0000256" key="2">
    <source>
        <dbReference type="ARBA" id="ARBA00008114"/>
    </source>
</evidence>
<keyword evidence="6 8" id="KW-1133">Transmembrane helix</keyword>
<dbReference type="GO" id="GO:0005886">
    <property type="term" value="C:plasma membrane"/>
    <property type="evidence" value="ECO:0007669"/>
    <property type="project" value="TreeGrafter"/>
</dbReference>
<keyword evidence="4" id="KW-1003">Cell membrane</keyword>
<dbReference type="InterPro" id="IPR058533">
    <property type="entry name" value="Cation_efflux_TM"/>
</dbReference>
<evidence type="ECO:0000313" key="12">
    <source>
        <dbReference type="Proteomes" id="UP000290958"/>
    </source>
</evidence>
<gene>
    <name evidence="11" type="ORF">EQG66_08390</name>
</gene>
<keyword evidence="12" id="KW-1185">Reference proteome</keyword>
<keyword evidence="3" id="KW-0813">Transport</keyword>
<evidence type="ECO:0000256" key="5">
    <source>
        <dbReference type="ARBA" id="ARBA00022692"/>
    </source>
</evidence>
<dbReference type="Pfam" id="PF01545">
    <property type="entry name" value="Cation_efflux"/>
    <property type="match status" value="1"/>
</dbReference>
<proteinExistence type="inferred from homology"/>
<evidence type="ECO:0000256" key="7">
    <source>
        <dbReference type="ARBA" id="ARBA00023136"/>
    </source>
</evidence>
<sequence length="312" mass="33361">MLTRSAALASVAVATVLLGLKAWALWRTDSVAVLGSLADTSLDLVASIVTLLGVHWAAQPADEQHRFGHGKAEALASLFQVTLITIAALGLAWESTHRLLSGVHQTTGAGEGIGVSLIAIVLSLTLVLYQKHVIARTGSLAIGTDNLHYQSDFYLNASVIVALVLDQYLGVSGVDPLFGIGIAAWLAWNALHAASDAVDHLMDKEWSVEERQHFLEVAARHPELKGIHDMRTRTSGAHRFVQFHASVDPNMSVRQAHDVMDEIEAALMKDFPGVDILIHPDPEGHVEGGGDPLRATEAETLLAQEEGAAKPA</sequence>
<dbReference type="Pfam" id="PF16916">
    <property type="entry name" value="ZT_dimer"/>
    <property type="match status" value="1"/>
</dbReference>
<evidence type="ECO:0000256" key="1">
    <source>
        <dbReference type="ARBA" id="ARBA00004141"/>
    </source>
</evidence>
<dbReference type="GO" id="GO:0015086">
    <property type="term" value="F:cadmium ion transmembrane transporter activity"/>
    <property type="evidence" value="ECO:0007669"/>
    <property type="project" value="TreeGrafter"/>
</dbReference>
<evidence type="ECO:0000256" key="8">
    <source>
        <dbReference type="SAM" id="Phobius"/>
    </source>
</evidence>
<evidence type="ECO:0000259" key="9">
    <source>
        <dbReference type="Pfam" id="PF01545"/>
    </source>
</evidence>
<dbReference type="InterPro" id="IPR027469">
    <property type="entry name" value="Cation_efflux_TMD_sf"/>
</dbReference>
<feature type="transmembrane region" description="Helical" evidence="8">
    <location>
        <begin position="113"/>
        <end position="129"/>
    </location>
</feature>
<dbReference type="PANTHER" id="PTHR43840:SF41">
    <property type="entry name" value="CATION-EFFLUX PUMP FIEF"/>
    <property type="match status" value="1"/>
</dbReference>
<dbReference type="OrthoDB" id="9806522at2"/>
<keyword evidence="7 8" id="KW-0472">Membrane</keyword>
<dbReference type="InterPro" id="IPR050291">
    <property type="entry name" value="CDF_Transporter"/>
</dbReference>
<organism evidence="11 12">
    <name type="scientific">Sphingobium fluviale</name>
    <dbReference type="NCBI Taxonomy" id="2506423"/>
    <lineage>
        <taxon>Bacteria</taxon>
        <taxon>Pseudomonadati</taxon>
        <taxon>Pseudomonadota</taxon>
        <taxon>Alphaproteobacteria</taxon>
        <taxon>Sphingomonadales</taxon>
        <taxon>Sphingomonadaceae</taxon>
        <taxon>Sphingobium</taxon>
    </lineage>
</organism>